<dbReference type="EMBL" id="QQBB01000002">
    <property type="protein sequence ID" value="RDI60946.1"/>
    <property type="molecule type" value="Genomic_DNA"/>
</dbReference>
<dbReference type="Proteomes" id="UP000254925">
    <property type="component" value="Unassembled WGS sequence"/>
</dbReference>
<proteinExistence type="predicted"/>
<dbReference type="AlphaFoldDB" id="A0A370HQX5"/>
<comment type="caution">
    <text evidence="2">The sequence shown here is derived from an EMBL/GenBank/DDBJ whole genome shotgun (WGS) entry which is preliminary data.</text>
</comment>
<name>A0A370HQX5_9HYPH</name>
<dbReference type="PROSITE" id="PS51257">
    <property type="entry name" value="PROKAR_LIPOPROTEIN"/>
    <property type="match status" value="1"/>
</dbReference>
<evidence type="ECO:0000256" key="1">
    <source>
        <dbReference type="SAM" id="SignalP"/>
    </source>
</evidence>
<evidence type="ECO:0008006" key="4">
    <source>
        <dbReference type="Google" id="ProtNLM"/>
    </source>
</evidence>
<accession>A0A370HQX5</accession>
<evidence type="ECO:0000313" key="2">
    <source>
        <dbReference type="EMBL" id="RDI60946.1"/>
    </source>
</evidence>
<dbReference type="OrthoDB" id="8021349at2"/>
<reference evidence="2 3" key="1">
    <citation type="submission" date="2018-07" db="EMBL/GenBank/DDBJ databases">
        <title>Genomic Encyclopedia of Type Strains, Phase IV (KMG-IV): sequencing the most valuable type-strain genomes for metagenomic binning, comparative biology and taxonomic classification.</title>
        <authorList>
            <person name="Goeker M."/>
        </authorList>
    </citation>
    <scope>NUCLEOTIDE SEQUENCE [LARGE SCALE GENOMIC DNA]</scope>
    <source>
        <strain evidence="2 3">DSM 14364</strain>
    </source>
</reference>
<feature type="signal peptide" evidence="1">
    <location>
        <begin position="1"/>
        <end position="29"/>
    </location>
</feature>
<evidence type="ECO:0000313" key="3">
    <source>
        <dbReference type="Proteomes" id="UP000254925"/>
    </source>
</evidence>
<keyword evidence="3" id="KW-1185">Reference proteome</keyword>
<feature type="chain" id="PRO_5016951323" description="Lipoprotein" evidence="1">
    <location>
        <begin position="30"/>
        <end position="97"/>
    </location>
</feature>
<keyword evidence="1" id="KW-0732">Signal</keyword>
<dbReference type="RefSeq" id="WP_114769142.1">
    <property type="nucleotide sequence ID" value="NZ_QQBB01000002.1"/>
</dbReference>
<gene>
    <name evidence="2" type="ORF">DES45_102335</name>
</gene>
<sequence length="97" mass="10428">MTIQPRRAAVLIAGTALVAAALGGCTATADMAYGEYQFGPGYGAGQVYERRVYADTAQGLGSEECRTVVRRHVNRFGEVVRRERQVCDAAPEDAEGF</sequence>
<organism evidence="2 3">
    <name type="scientific">Microvirga subterranea</name>
    <dbReference type="NCBI Taxonomy" id="186651"/>
    <lineage>
        <taxon>Bacteria</taxon>
        <taxon>Pseudomonadati</taxon>
        <taxon>Pseudomonadota</taxon>
        <taxon>Alphaproteobacteria</taxon>
        <taxon>Hyphomicrobiales</taxon>
        <taxon>Methylobacteriaceae</taxon>
        <taxon>Microvirga</taxon>
    </lineage>
</organism>
<protein>
    <recommendedName>
        <fullName evidence="4">Lipoprotein</fullName>
    </recommendedName>
</protein>